<reference evidence="3" key="1">
    <citation type="submission" date="2022-07" db="EMBL/GenBank/DDBJ databases">
        <authorList>
            <person name="Trinca V."/>
            <person name="Uliana J.V.C."/>
            <person name="Torres T.T."/>
            <person name="Ward R.J."/>
            <person name="Monesi N."/>
        </authorList>
    </citation>
    <scope>NUCLEOTIDE SEQUENCE</scope>
    <source>
        <strain evidence="3">HSMRA1968</strain>
        <tissue evidence="3">Whole embryos</tissue>
    </source>
</reference>
<protein>
    <submittedName>
        <fullName evidence="3">LysM and putative peptidoglycan-binding domain-containing protein 1</fullName>
    </submittedName>
</protein>
<dbReference type="PROSITE" id="PS51782">
    <property type="entry name" value="LYSM"/>
    <property type="match status" value="1"/>
</dbReference>
<dbReference type="CDD" id="cd00118">
    <property type="entry name" value="LysM"/>
    <property type="match status" value="1"/>
</dbReference>
<dbReference type="PANTHER" id="PTHR20932">
    <property type="entry name" value="LYSM AND PUTATIVE PEPTIDOGLYCAN-BINDING DOMAIN-CONTAINING PROTEIN"/>
    <property type="match status" value="1"/>
</dbReference>
<proteinExistence type="predicted"/>
<dbReference type="OrthoDB" id="2107166at2759"/>
<dbReference type="SMART" id="SM00257">
    <property type="entry name" value="LysM"/>
    <property type="match status" value="1"/>
</dbReference>
<evidence type="ECO:0000313" key="4">
    <source>
        <dbReference type="Proteomes" id="UP001151699"/>
    </source>
</evidence>
<dbReference type="EMBL" id="WJQU01000003">
    <property type="protein sequence ID" value="KAJ6638717.1"/>
    <property type="molecule type" value="Genomic_DNA"/>
</dbReference>
<dbReference type="AlphaFoldDB" id="A0A9Q0RZL4"/>
<evidence type="ECO:0000256" key="1">
    <source>
        <dbReference type="SAM" id="MobiDB-lite"/>
    </source>
</evidence>
<dbReference type="Gene3D" id="1.20.5.110">
    <property type="match status" value="1"/>
</dbReference>
<evidence type="ECO:0000313" key="3">
    <source>
        <dbReference type="EMBL" id="KAJ6638717.1"/>
    </source>
</evidence>
<feature type="region of interest" description="Disordered" evidence="1">
    <location>
        <begin position="174"/>
        <end position="211"/>
    </location>
</feature>
<keyword evidence="4" id="KW-1185">Reference proteome</keyword>
<feature type="region of interest" description="Disordered" evidence="1">
    <location>
        <begin position="267"/>
        <end position="286"/>
    </location>
</feature>
<dbReference type="InterPro" id="IPR018392">
    <property type="entry name" value="LysM"/>
</dbReference>
<gene>
    <name evidence="3" type="primary">LYSMD1</name>
    <name evidence="3" type="ORF">Bhyg_11454</name>
</gene>
<dbReference type="Pfam" id="PF01476">
    <property type="entry name" value="LysM"/>
    <property type="match status" value="1"/>
</dbReference>
<name>A0A9Q0RZL4_9DIPT</name>
<dbReference type="SUPFAM" id="SSF54106">
    <property type="entry name" value="LysM domain"/>
    <property type="match status" value="1"/>
</dbReference>
<dbReference type="CDD" id="cd15890">
    <property type="entry name" value="SNARE_Vti1b"/>
    <property type="match status" value="1"/>
</dbReference>
<dbReference type="Pfam" id="PF12352">
    <property type="entry name" value="V-SNARE_C"/>
    <property type="match status" value="1"/>
</dbReference>
<dbReference type="Proteomes" id="UP001151699">
    <property type="component" value="Chromosome X"/>
</dbReference>
<feature type="compositionally biased region" description="Basic and acidic residues" evidence="1">
    <location>
        <begin position="174"/>
        <end position="184"/>
    </location>
</feature>
<accession>A0A9Q0RZL4</accession>
<dbReference type="InterPro" id="IPR045030">
    <property type="entry name" value="LYSM1-4"/>
</dbReference>
<sequence length="286" mass="32998">MATGGGYDDWDDSNRRMVYEGRQILERTSASLARSNQIAIETENIGTQVITDLSEQRESLLRSQRRLENANDGLNWRLHSEFKEIVSEMEDDYFFTEKHSIRESARSLKKYGSTCNHVRNELLLIRHELEKTDTLQGIALKYGCTTEQLRRANRLFAQDSLFLRQFLMIPVDKDSPYYPKDDRPQSLPTGSSHNECSPDMQINSQNSQSMRVLSPEEENRKDIDEFMGKIDSTLAQTKKYVAKSQNSFDFVPPSDENLFTTNHRHFATSPSTSLQREADKRAKSII</sequence>
<feature type="domain" description="LysM" evidence="2">
    <location>
        <begin position="125"/>
        <end position="169"/>
    </location>
</feature>
<feature type="compositionally biased region" description="Polar residues" evidence="1">
    <location>
        <begin position="186"/>
        <end position="211"/>
    </location>
</feature>
<evidence type="ECO:0000259" key="2">
    <source>
        <dbReference type="PROSITE" id="PS51782"/>
    </source>
</evidence>
<feature type="compositionally biased region" description="Basic and acidic residues" evidence="1">
    <location>
        <begin position="276"/>
        <end position="286"/>
    </location>
</feature>
<dbReference type="SUPFAM" id="SSF58038">
    <property type="entry name" value="SNARE fusion complex"/>
    <property type="match status" value="1"/>
</dbReference>
<comment type="caution">
    <text evidence="3">The sequence shown here is derived from an EMBL/GenBank/DDBJ whole genome shotgun (WGS) entry which is preliminary data.</text>
</comment>
<dbReference type="Gene3D" id="3.10.350.10">
    <property type="entry name" value="LysM domain"/>
    <property type="match status" value="1"/>
</dbReference>
<organism evidence="3 4">
    <name type="scientific">Pseudolycoriella hygida</name>
    <dbReference type="NCBI Taxonomy" id="35572"/>
    <lineage>
        <taxon>Eukaryota</taxon>
        <taxon>Metazoa</taxon>
        <taxon>Ecdysozoa</taxon>
        <taxon>Arthropoda</taxon>
        <taxon>Hexapoda</taxon>
        <taxon>Insecta</taxon>
        <taxon>Pterygota</taxon>
        <taxon>Neoptera</taxon>
        <taxon>Endopterygota</taxon>
        <taxon>Diptera</taxon>
        <taxon>Nematocera</taxon>
        <taxon>Sciaroidea</taxon>
        <taxon>Sciaridae</taxon>
        <taxon>Pseudolycoriella</taxon>
    </lineage>
</organism>
<dbReference type="PANTHER" id="PTHR20932:SF8">
    <property type="entry name" value="LD22649P"/>
    <property type="match status" value="1"/>
</dbReference>
<dbReference type="InterPro" id="IPR036779">
    <property type="entry name" value="LysM_dom_sf"/>
</dbReference>